<dbReference type="Proteomes" id="UP000572635">
    <property type="component" value="Unassembled WGS sequence"/>
</dbReference>
<dbReference type="RefSeq" id="WP_184393876.1">
    <property type="nucleotide sequence ID" value="NZ_BAAAJD010000065.1"/>
</dbReference>
<protein>
    <recommendedName>
        <fullName evidence="1">S1 motif domain-containing protein</fullName>
    </recommendedName>
</protein>
<dbReference type="AlphaFoldDB" id="A0A7W8QQ40"/>
<evidence type="ECO:0000313" key="2">
    <source>
        <dbReference type="EMBL" id="MBB5433800.1"/>
    </source>
</evidence>
<evidence type="ECO:0000259" key="1">
    <source>
        <dbReference type="PROSITE" id="PS50126"/>
    </source>
</evidence>
<sequence length="163" mass="16974">MDSDGSAPPARVLPVPGTPVRAVVVGERPWGAVVRLPEYEGMPASIDAAAIDSLSGSPIALPGERPRVGEEVAAVVQQLRQWTGAGRVRLSTRSADLAALRWRCDFCMGETVLSPGGDGVTMEVRAADGPGAHSVIVHRDCLLGALHPDSLERARVPKAGRGG</sequence>
<organism evidence="2 3">
    <name type="scientific">Nocardiopsis composta</name>
    <dbReference type="NCBI Taxonomy" id="157465"/>
    <lineage>
        <taxon>Bacteria</taxon>
        <taxon>Bacillati</taxon>
        <taxon>Actinomycetota</taxon>
        <taxon>Actinomycetes</taxon>
        <taxon>Streptosporangiales</taxon>
        <taxon>Nocardiopsidaceae</taxon>
        <taxon>Nocardiopsis</taxon>
    </lineage>
</organism>
<feature type="domain" description="S1 motif" evidence="1">
    <location>
        <begin position="17"/>
        <end position="93"/>
    </location>
</feature>
<keyword evidence="3" id="KW-1185">Reference proteome</keyword>
<dbReference type="GO" id="GO:0003676">
    <property type="term" value="F:nucleic acid binding"/>
    <property type="evidence" value="ECO:0007669"/>
    <property type="project" value="InterPro"/>
</dbReference>
<evidence type="ECO:0000313" key="3">
    <source>
        <dbReference type="Proteomes" id="UP000572635"/>
    </source>
</evidence>
<comment type="caution">
    <text evidence="2">The sequence shown here is derived from an EMBL/GenBank/DDBJ whole genome shotgun (WGS) entry which is preliminary data.</text>
</comment>
<dbReference type="EMBL" id="JACHDB010000001">
    <property type="protein sequence ID" value="MBB5433800.1"/>
    <property type="molecule type" value="Genomic_DNA"/>
</dbReference>
<gene>
    <name evidence="2" type="ORF">HDA36_003884</name>
</gene>
<accession>A0A7W8QQ40</accession>
<reference evidence="2 3" key="1">
    <citation type="submission" date="2020-08" db="EMBL/GenBank/DDBJ databases">
        <title>Sequencing the genomes of 1000 actinobacteria strains.</title>
        <authorList>
            <person name="Klenk H.-P."/>
        </authorList>
    </citation>
    <scope>NUCLEOTIDE SEQUENCE [LARGE SCALE GENOMIC DNA]</scope>
    <source>
        <strain evidence="2 3">DSM 44551</strain>
    </source>
</reference>
<proteinExistence type="predicted"/>
<name>A0A7W8QQ40_9ACTN</name>
<dbReference type="PROSITE" id="PS50126">
    <property type="entry name" value="S1"/>
    <property type="match status" value="1"/>
</dbReference>
<dbReference type="InterPro" id="IPR003029">
    <property type="entry name" value="S1_domain"/>
</dbReference>